<dbReference type="Gene3D" id="1.10.3720.10">
    <property type="entry name" value="MetI-like"/>
    <property type="match status" value="1"/>
</dbReference>
<keyword evidence="4 7" id="KW-0812">Transmembrane</keyword>
<dbReference type="PANTHER" id="PTHR43744:SF12">
    <property type="entry name" value="ABC TRANSPORTER PERMEASE PROTEIN MG189-RELATED"/>
    <property type="match status" value="1"/>
</dbReference>
<evidence type="ECO:0000256" key="4">
    <source>
        <dbReference type="ARBA" id="ARBA00022692"/>
    </source>
</evidence>
<keyword evidence="3" id="KW-1003">Cell membrane</keyword>
<evidence type="ECO:0000256" key="6">
    <source>
        <dbReference type="ARBA" id="ARBA00023136"/>
    </source>
</evidence>
<protein>
    <submittedName>
        <fullName evidence="9">Xylobiose transport system permease protein</fullName>
    </submittedName>
</protein>
<evidence type="ECO:0000256" key="1">
    <source>
        <dbReference type="ARBA" id="ARBA00004651"/>
    </source>
</evidence>
<comment type="subcellular location">
    <subcellularLocation>
        <location evidence="1 7">Cell membrane</location>
        <topology evidence="1 7">Multi-pass membrane protein</topology>
    </subcellularLocation>
</comment>
<feature type="transmembrane region" description="Helical" evidence="7">
    <location>
        <begin position="7"/>
        <end position="28"/>
    </location>
</feature>
<name>A0ABS2L0R8_9MICO</name>
<dbReference type="PANTHER" id="PTHR43744">
    <property type="entry name" value="ABC TRANSPORTER PERMEASE PROTEIN MG189-RELATED-RELATED"/>
    <property type="match status" value="1"/>
</dbReference>
<evidence type="ECO:0000313" key="9">
    <source>
        <dbReference type="EMBL" id="MBM7470672.1"/>
    </source>
</evidence>
<feature type="transmembrane region" description="Helical" evidence="7">
    <location>
        <begin position="179"/>
        <end position="201"/>
    </location>
</feature>
<evidence type="ECO:0000256" key="7">
    <source>
        <dbReference type="RuleBase" id="RU363032"/>
    </source>
</evidence>
<dbReference type="PROSITE" id="PS50928">
    <property type="entry name" value="ABC_TM1"/>
    <property type="match status" value="1"/>
</dbReference>
<dbReference type="CDD" id="cd06261">
    <property type="entry name" value="TM_PBP2"/>
    <property type="match status" value="1"/>
</dbReference>
<feature type="transmembrane region" description="Helical" evidence="7">
    <location>
        <begin position="103"/>
        <end position="126"/>
    </location>
</feature>
<evidence type="ECO:0000259" key="8">
    <source>
        <dbReference type="PROSITE" id="PS50928"/>
    </source>
</evidence>
<evidence type="ECO:0000256" key="2">
    <source>
        <dbReference type="ARBA" id="ARBA00022448"/>
    </source>
</evidence>
<evidence type="ECO:0000256" key="3">
    <source>
        <dbReference type="ARBA" id="ARBA00022475"/>
    </source>
</evidence>
<keyword evidence="10" id="KW-1185">Reference proteome</keyword>
<evidence type="ECO:0000256" key="5">
    <source>
        <dbReference type="ARBA" id="ARBA00022989"/>
    </source>
</evidence>
<dbReference type="EMBL" id="JAFBBU010000001">
    <property type="protein sequence ID" value="MBM7470672.1"/>
    <property type="molecule type" value="Genomic_DNA"/>
</dbReference>
<dbReference type="Proteomes" id="UP000776164">
    <property type="component" value="Unassembled WGS sequence"/>
</dbReference>
<sequence length="272" mass="29437">MRTKPNYFAGIFAGIWLAIIILPVYLMLRAAFESKAAYAGEGPIGLPTMFTLQNFADAIGLGFGKFLLNAGIITFGTVVIVCLVVPPLAFAIVRSRSRLIRTVFRTMLVGLAIPAQVVVLPVYYLIYQVGLYDTYLGVILPTAAFAIPISTLILTGAMREISGELYEAMAIDGANSFRTFARLVIPLSRGGIATIIVFTMLNAWNGFLLPLVLTRSQDVMVATVGLSLFRQNYSTNIPGLMAAIVLTIIPIFLVYLFARRSLISGLMGVGGK</sequence>
<reference evidence="9 10" key="1">
    <citation type="submission" date="2021-01" db="EMBL/GenBank/DDBJ databases">
        <title>Sequencing the genomes of 1000 actinobacteria strains.</title>
        <authorList>
            <person name="Klenk H.-P."/>
        </authorList>
    </citation>
    <scope>NUCLEOTIDE SEQUENCE [LARGE SCALE GENOMIC DNA]</scope>
    <source>
        <strain evidence="9 10">DSM 13057</strain>
    </source>
</reference>
<feature type="transmembrane region" description="Helical" evidence="7">
    <location>
        <begin position="138"/>
        <end position="158"/>
    </location>
</feature>
<accession>A0ABS2L0R8</accession>
<dbReference type="InterPro" id="IPR035906">
    <property type="entry name" value="MetI-like_sf"/>
</dbReference>
<organism evidence="9 10">
    <name type="scientific">Subtercola frigoramans</name>
    <dbReference type="NCBI Taxonomy" id="120298"/>
    <lineage>
        <taxon>Bacteria</taxon>
        <taxon>Bacillati</taxon>
        <taxon>Actinomycetota</taxon>
        <taxon>Actinomycetes</taxon>
        <taxon>Micrococcales</taxon>
        <taxon>Microbacteriaceae</taxon>
        <taxon>Subtercola</taxon>
    </lineage>
</organism>
<keyword evidence="6 7" id="KW-0472">Membrane</keyword>
<comment type="caution">
    <text evidence="9">The sequence shown here is derived from an EMBL/GenBank/DDBJ whole genome shotgun (WGS) entry which is preliminary data.</text>
</comment>
<dbReference type="RefSeq" id="WP_205106391.1">
    <property type="nucleotide sequence ID" value="NZ_BAAAHT010000018.1"/>
</dbReference>
<dbReference type="SUPFAM" id="SSF161098">
    <property type="entry name" value="MetI-like"/>
    <property type="match status" value="1"/>
</dbReference>
<feature type="transmembrane region" description="Helical" evidence="7">
    <location>
        <begin position="237"/>
        <end position="258"/>
    </location>
</feature>
<proteinExistence type="inferred from homology"/>
<keyword evidence="5 7" id="KW-1133">Transmembrane helix</keyword>
<dbReference type="Pfam" id="PF00528">
    <property type="entry name" value="BPD_transp_1"/>
    <property type="match status" value="1"/>
</dbReference>
<feature type="domain" description="ABC transmembrane type-1" evidence="8">
    <location>
        <begin position="67"/>
        <end position="258"/>
    </location>
</feature>
<comment type="similarity">
    <text evidence="7">Belongs to the binding-protein-dependent transport system permease family.</text>
</comment>
<keyword evidence="2 7" id="KW-0813">Transport</keyword>
<dbReference type="InterPro" id="IPR000515">
    <property type="entry name" value="MetI-like"/>
</dbReference>
<gene>
    <name evidence="9" type="ORF">JOE66_000306</name>
</gene>
<feature type="transmembrane region" description="Helical" evidence="7">
    <location>
        <begin position="66"/>
        <end position="91"/>
    </location>
</feature>
<evidence type="ECO:0000313" key="10">
    <source>
        <dbReference type="Proteomes" id="UP000776164"/>
    </source>
</evidence>